<evidence type="ECO:0000256" key="3">
    <source>
        <dbReference type="ARBA" id="ARBA00038502"/>
    </source>
</evidence>
<reference evidence="6" key="1">
    <citation type="submission" date="2015-08" db="EMBL/GenBank/DDBJ databases">
        <authorList>
            <person name="Varghese N."/>
        </authorList>
    </citation>
    <scope>NUCLEOTIDE SEQUENCE [LARGE SCALE GENOMIC DNA]</scope>
    <source>
        <strain evidence="6">DSM 17901</strain>
    </source>
</reference>
<name>A0A0K6GTC7_9NEIS</name>
<organism evidence="5 6">
    <name type="scientific">Gulbenkiania indica</name>
    <dbReference type="NCBI Taxonomy" id="375574"/>
    <lineage>
        <taxon>Bacteria</taxon>
        <taxon>Pseudomonadati</taxon>
        <taxon>Pseudomonadota</taxon>
        <taxon>Betaproteobacteria</taxon>
        <taxon>Neisseriales</taxon>
        <taxon>Chromobacteriaceae</taxon>
        <taxon>Gulbenkiania</taxon>
    </lineage>
</organism>
<dbReference type="RefSeq" id="WP_054286624.1">
    <property type="nucleotide sequence ID" value="NZ_CYHA01000001.1"/>
</dbReference>
<dbReference type="Proteomes" id="UP000243535">
    <property type="component" value="Unassembled WGS sequence"/>
</dbReference>
<evidence type="ECO:0000313" key="5">
    <source>
        <dbReference type="EMBL" id="CUA82009.1"/>
    </source>
</evidence>
<keyword evidence="2" id="KW-0012">Acyltransferase</keyword>
<dbReference type="STRING" id="375574.GCA_001418035_00656"/>
<feature type="domain" description="N-acetyltransferase" evidence="4">
    <location>
        <begin position="4"/>
        <end position="167"/>
    </location>
</feature>
<dbReference type="PANTHER" id="PTHR43792:SF8">
    <property type="entry name" value="[RIBOSOMAL PROTEIN US5]-ALANINE N-ACETYLTRANSFERASE"/>
    <property type="match status" value="1"/>
</dbReference>
<keyword evidence="1 5" id="KW-0808">Transferase</keyword>
<evidence type="ECO:0000313" key="6">
    <source>
        <dbReference type="Proteomes" id="UP000243535"/>
    </source>
</evidence>
<dbReference type="Gene3D" id="3.40.630.30">
    <property type="match status" value="1"/>
</dbReference>
<sequence>MPGLSLLALTPDDLDDLSRFEHANRAFFEAHVNARPPAYYAEGGIQAAIAQAVREAAEDQAYQFLLRDATGVLVGRVNLTRVRRTHFHSAELGYRIAHAANGRGHATEAVRLVLQQAFGCLGLRRVEATAAISNTASCAVLRRNGFVQFGHSRRSFELAGRWHDLLHFECHALQEKERV</sequence>
<dbReference type="Pfam" id="PF13302">
    <property type="entry name" value="Acetyltransf_3"/>
    <property type="match status" value="1"/>
</dbReference>
<dbReference type="InterPro" id="IPR016181">
    <property type="entry name" value="Acyl_CoA_acyltransferase"/>
</dbReference>
<comment type="similarity">
    <text evidence="3">Belongs to the acetyltransferase family. RimJ subfamily.</text>
</comment>
<proteinExistence type="inferred from homology"/>
<gene>
    <name evidence="5" type="ORF">Ga0061063_0858</name>
</gene>
<dbReference type="InterPro" id="IPR051531">
    <property type="entry name" value="N-acetyltransferase"/>
</dbReference>
<dbReference type="OrthoDB" id="9801656at2"/>
<dbReference type="InterPro" id="IPR000182">
    <property type="entry name" value="GNAT_dom"/>
</dbReference>
<dbReference type="GO" id="GO:0005737">
    <property type="term" value="C:cytoplasm"/>
    <property type="evidence" value="ECO:0007669"/>
    <property type="project" value="TreeGrafter"/>
</dbReference>
<dbReference type="PANTHER" id="PTHR43792">
    <property type="entry name" value="GNAT FAMILY, PUTATIVE (AFU_ORTHOLOGUE AFUA_3G00765)-RELATED-RELATED"/>
    <property type="match status" value="1"/>
</dbReference>
<evidence type="ECO:0000259" key="4">
    <source>
        <dbReference type="PROSITE" id="PS51186"/>
    </source>
</evidence>
<dbReference type="SUPFAM" id="SSF55729">
    <property type="entry name" value="Acyl-CoA N-acyltransferases (Nat)"/>
    <property type="match status" value="1"/>
</dbReference>
<accession>A0A0K6GTC7</accession>
<dbReference type="PROSITE" id="PS51186">
    <property type="entry name" value="GNAT"/>
    <property type="match status" value="1"/>
</dbReference>
<dbReference type="AlphaFoldDB" id="A0A0K6GTC7"/>
<keyword evidence="6" id="KW-1185">Reference proteome</keyword>
<evidence type="ECO:0000256" key="2">
    <source>
        <dbReference type="ARBA" id="ARBA00023315"/>
    </source>
</evidence>
<evidence type="ECO:0000256" key="1">
    <source>
        <dbReference type="ARBA" id="ARBA00022679"/>
    </source>
</evidence>
<dbReference type="EMBL" id="CYHA01000001">
    <property type="protein sequence ID" value="CUA82009.1"/>
    <property type="molecule type" value="Genomic_DNA"/>
</dbReference>
<protein>
    <submittedName>
        <fullName evidence="5">Protein N-acetyltransferase, RimJ/RimL family</fullName>
    </submittedName>
</protein>
<dbReference type="GO" id="GO:0008999">
    <property type="term" value="F:protein-N-terminal-alanine acetyltransferase activity"/>
    <property type="evidence" value="ECO:0007669"/>
    <property type="project" value="TreeGrafter"/>
</dbReference>